<dbReference type="InterPro" id="IPR050707">
    <property type="entry name" value="HTH_MetabolicPath_Reg"/>
</dbReference>
<dbReference type="AlphaFoldDB" id="A0A5P8FNQ1"/>
<dbReference type="SUPFAM" id="SSF46785">
    <property type="entry name" value="Winged helix' DNA-binding domain"/>
    <property type="match status" value="1"/>
</dbReference>
<feature type="domain" description="IclR-ED" evidence="5">
    <location>
        <begin position="95"/>
        <end position="276"/>
    </location>
</feature>
<evidence type="ECO:0000256" key="2">
    <source>
        <dbReference type="ARBA" id="ARBA00023125"/>
    </source>
</evidence>
<protein>
    <submittedName>
        <fullName evidence="6">Helix-turn-helix domain-containing protein</fullName>
    </submittedName>
</protein>
<accession>A0A5P8FNQ1</accession>
<evidence type="ECO:0000313" key="7">
    <source>
        <dbReference type="Proteomes" id="UP000271708"/>
    </source>
</evidence>
<dbReference type="InterPro" id="IPR036390">
    <property type="entry name" value="WH_DNA-bd_sf"/>
</dbReference>
<dbReference type="InterPro" id="IPR036388">
    <property type="entry name" value="WH-like_DNA-bd_sf"/>
</dbReference>
<dbReference type="Proteomes" id="UP000271708">
    <property type="component" value="Chromosome"/>
</dbReference>
<dbReference type="SMART" id="SM00346">
    <property type="entry name" value="HTH_ICLR"/>
    <property type="match status" value="1"/>
</dbReference>
<dbReference type="KEGG" id="jme:EEW87_011580"/>
<proteinExistence type="predicted"/>
<keyword evidence="3" id="KW-0804">Transcription</keyword>
<dbReference type="SUPFAM" id="SSF55781">
    <property type="entry name" value="GAF domain-like"/>
    <property type="match status" value="1"/>
</dbReference>
<gene>
    <name evidence="6" type="ORF">EEW87_011580</name>
</gene>
<dbReference type="Gene3D" id="1.10.10.10">
    <property type="entry name" value="Winged helix-like DNA-binding domain superfamily/Winged helix DNA-binding domain"/>
    <property type="match status" value="1"/>
</dbReference>
<dbReference type="PROSITE" id="PS51077">
    <property type="entry name" value="HTH_ICLR"/>
    <property type="match status" value="1"/>
</dbReference>
<dbReference type="GO" id="GO:0003677">
    <property type="term" value="F:DNA binding"/>
    <property type="evidence" value="ECO:0007669"/>
    <property type="project" value="UniProtKB-KW"/>
</dbReference>
<dbReference type="Pfam" id="PF09339">
    <property type="entry name" value="HTH_IclR"/>
    <property type="match status" value="1"/>
</dbReference>
<keyword evidence="1" id="KW-0805">Transcription regulation</keyword>
<evidence type="ECO:0000256" key="1">
    <source>
        <dbReference type="ARBA" id="ARBA00023015"/>
    </source>
</evidence>
<dbReference type="Pfam" id="PF01614">
    <property type="entry name" value="IclR_C"/>
    <property type="match status" value="1"/>
</dbReference>
<dbReference type="Gene3D" id="3.30.450.40">
    <property type="match status" value="1"/>
</dbReference>
<dbReference type="InterPro" id="IPR005471">
    <property type="entry name" value="Tscrpt_reg_IclR_N"/>
</dbReference>
<reference evidence="6 7" key="1">
    <citation type="submission" date="2019-09" db="EMBL/GenBank/DDBJ databases">
        <title>Complete Genome Sequence of Janibacter melonis M714 with both human health impact and industrial applications.</title>
        <authorList>
            <person name="Jin M."/>
            <person name="Zhao Q.R."/>
        </authorList>
    </citation>
    <scope>NUCLEOTIDE SEQUENCE [LARGE SCALE GENOMIC DNA]</scope>
    <source>
        <strain evidence="6 7">M714</strain>
    </source>
</reference>
<feature type="domain" description="HTH iclR-type" evidence="4">
    <location>
        <begin position="32"/>
        <end position="94"/>
    </location>
</feature>
<organism evidence="6 7">
    <name type="scientific">Janibacter melonis</name>
    <dbReference type="NCBI Taxonomy" id="262209"/>
    <lineage>
        <taxon>Bacteria</taxon>
        <taxon>Bacillati</taxon>
        <taxon>Actinomycetota</taxon>
        <taxon>Actinomycetes</taxon>
        <taxon>Micrococcales</taxon>
        <taxon>Intrasporangiaceae</taxon>
        <taxon>Janibacter</taxon>
    </lineage>
</organism>
<dbReference type="GO" id="GO:0003700">
    <property type="term" value="F:DNA-binding transcription factor activity"/>
    <property type="evidence" value="ECO:0007669"/>
    <property type="project" value="TreeGrafter"/>
</dbReference>
<evidence type="ECO:0000256" key="3">
    <source>
        <dbReference type="ARBA" id="ARBA00023163"/>
    </source>
</evidence>
<evidence type="ECO:0000313" key="6">
    <source>
        <dbReference type="EMBL" id="QFQ30811.2"/>
    </source>
</evidence>
<dbReference type="GO" id="GO:0045892">
    <property type="term" value="P:negative regulation of DNA-templated transcription"/>
    <property type="evidence" value="ECO:0007669"/>
    <property type="project" value="TreeGrafter"/>
</dbReference>
<dbReference type="InterPro" id="IPR014757">
    <property type="entry name" value="Tscrpt_reg_IclR_C"/>
</dbReference>
<evidence type="ECO:0000259" key="4">
    <source>
        <dbReference type="PROSITE" id="PS51077"/>
    </source>
</evidence>
<dbReference type="EMBL" id="CP044548">
    <property type="protein sequence ID" value="QFQ30811.2"/>
    <property type="molecule type" value="Genomic_DNA"/>
</dbReference>
<dbReference type="InterPro" id="IPR029016">
    <property type="entry name" value="GAF-like_dom_sf"/>
</dbReference>
<dbReference type="PANTHER" id="PTHR30136">
    <property type="entry name" value="HELIX-TURN-HELIX TRANSCRIPTIONAL REGULATOR, ICLR FAMILY"/>
    <property type="match status" value="1"/>
</dbReference>
<dbReference type="PROSITE" id="PS51078">
    <property type="entry name" value="ICLR_ED"/>
    <property type="match status" value="1"/>
</dbReference>
<name>A0A5P8FNQ1_9MICO</name>
<evidence type="ECO:0000259" key="5">
    <source>
        <dbReference type="PROSITE" id="PS51078"/>
    </source>
</evidence>
<dbReference type="PANTHER" id="PTHR30136:SF35">
    <property type="entry name" value="HTH-TYPE TRANSCRIPTIONAL REGULATOR RV1719"/>
    <property type="match status" value="1"/>
</dbReference>
<keyword evidence="2" id="KW-0238">DNA-binding</keyword>
<sequence>MEARGSPPRPPRTRHYCLGSETWAYARAVPQVPAAGHALRLLSYLAGRVEPVPAAQLARDLELPRSTTYHLLAELAEHSYVTHYPDERRWGLGVAAFELASGYQRQSPLQRLARPVLQRLVDETTHNGHLAVLHGRDVLYVVEERAPGRPLLVSDVGVRLPATTTASGLAMLAALPARQVTALYPDAASVVASAGSPATPSALRRELVAVRRRGHALESGSVTQGLASVALAVLDRTGQPLAAVALTYPEGTVTGPEELLVPLRRSVATIHRRLGTPAT</sequence>